<feature type="compositionally biased region" description="Basic and acidic residues" evidence="1">
    <location>
        <begin position="110"/>
        <end position="129"/>
    </location>
</feature>
<accession>A0AAV9B0F1</accession>
<gene>
    <name evidence="2" type="ORF">QJS04_geneDACA013737</name>
</gene>
<name>A0AAV9B0F1_ACOGR</name>
<dbReference type="Proteomes" id="UP001179952">
    <property type="component" value="Unassembled WGS sequence"/>
</dbReference>
<reference evidence="2" key="2">
    <citation type="submission" date="2023-06" db="EMBL/GenBank/DDBJ databases">
        <authorList>
            <person name="Ma L."/>
            <person name="Liu K.-W."/>
            <person name="Li Z."/>
            <person name="Hsiao Y.-Y."/>
            <person name="Qi Y."/>
            <person name="Fu T."/>
            <person name="Tang G."/>
            <person name="Zhang D."/>
            <person name="Sun W.-H."/>
            <person name="Liu D.-K."/>
            <person name="Li Y."/>
            <person name="Chen G.-Z."/>
            <person name="Liu X.-D."/>
            <person name="Liao X.-Y."/>
            <person name="Jiang Y.-T."/>
            <person name="Yu X."/>
            <person name="Hao Y."/>
            <person name="Huang J."/>
            <person name="Zhao X.-W."/>
            <person name="Ke S."/>
            <person name="Chen Y.-Y."/>
            <person name="Wu W.-L."/>
            <person name="Hsu J.-L."/>
            <person name="Lin Y.-F."/>
            <person name="Huang M.-D."/>
            <person name="Li C.-Y."/>
            <person name="Huang L."/>
            <person name="Wang Z.-W."/>
            <person name="Zhao X."/>
            <person name="Zhong W.-Y."/>
            <person name="Peng D.-H."/>
            <person name="Ahmad S."/>
            <person name="Lan S."/>
            <person name="Zhang J.-S."/>
            <person name="Tsai W.-C."/>
            <person name="Van De Peer Y."/>
            <person name="Liu Z.-J."/>
        </authorList>
    </citation>
    <scope>NUCLEOTIDE SEQUENCE</scope>
    <source>
        <strain evidence="2">SCP</strain>
        <tissue evidence="2">Leaves</tissue>
    </source>
</reference>
<dbReference type="EMBL" id="JAUJYN010000006">
    <property type="protein sequence ID" value="KAK1269956.1"/>
    <property type="molecule type" value="Genomic_DNA"/>
</dbReference>
<evidence type="ECO:0000256" key="1">
    <source>
        <dbReference type="SAM" id="MobiDB-lite"/>
    </source>
</evidence>
<dbReference type="AlphaFoldDB" id="A0AAV9B0F1"/>
<evidence type="ECO:0000313" key="3">
    <source>
        <dbReference type="Proteomes" id="UP001179952"/>
    </source>
</evidence>
<reference evidence="2" key="1">
    <citation type="journal article" date="2023" name="Nat. Commun.">
        <title>Diploid and tetraploid genomes of Acorus and the evolution of monocots.</title>
        <authorList>
            <person name="Ma L."/>
            <person name="Liu K.W."/>
            <person name="Li Z."/>
            <person name="Hsiao Y.Y."/>
            <person name="Qi Y."/>
            <person name="Fu T."/>
            <person name="Tang G.D."/>
            <person name="Zhang D."/>
            <person name="Sun W.H."/>
            <person name="Liu D.K."/>
            <person name="Li Y."/>
            <person name="Chen G.Z."/>
            <person name="Liu X.D."/>
            <person name="Liao X.Y."/>
            <person name="Jiang Y.T."/>
            <person name="Yu X."/>
            <person name="Hao Y."/>
            <person name="Huang J."/>
            <person name="Zhao X.W."/>
            <person name="Ke S."/>
            <person name="Chen Y.Y."/>
            <person name="Wu W.L."/>
            <person name="Hsu J.L."/>
            <person name="Lin Y.F."/>
            <person name="Huang M.D."/>
            <person name="Li C.Y."/>
            <person name="Huang L."/>
            <person name="Wang Z.W."/>
            <person name="Zhao X."/>
            <person name="Zhong W.Y."/>
            <person name="Peng D.H."/>
            <person name="Ahmad S."/>
            <person name="Lan S."/>
            <person name="Zhang J.S."/>
            <person name="Tsai W.C."/>
            <person name="Van de Peer Y."/>
            <person name="Liu Z.J."/>
        </authorList>
    </citation>
    <scope>NUCLEOTIDE SEQUENCE</scope>
    <source>
        <strain evidence="2">SCP</strain>
    </source>
</reference>
<organism evidence="2 3">
    <name type="scientific">Acorus gramineus</name>
    <name type="common">Dwarf sweet flag</name>
    <dbReference type="NCBI Taxonomy" id="55184"/>
    <lineage>
        <taxon>Eukaryota</taxon>
        <taxon>Viridiplantae</taxon>
        <taxon>Streptophyta</taxon>
        <taxon>Embryophyta</taxon>
        <taxon>Tracheophyta</taxon>
        <taxon>Spermatophyta</taxon>
        <taxon>Magnoliopsida</taxon>
        <taxon>Liliopsida</taxon>
        <taxon>Acoraceae</taxon>
        <taxon>Acorus</taxon>
    </lineage>
</organism>
<sequence length="139" mass="13647">MPITQLYMHDCGHPRALSSVGVLAVYTKVLVGALRLPAECVESTGAGGTKAKKGPAFVGERGGKTTVGGSGNGGGEGTSGGGNTTGGGGDGTSGGDGMRTGGGGEGTSGGERRGRGREGLLGKGWEGKVQRPQPLKMYL</sequence>
<feature type="compositionally biased region" description="Gly residues" evidence="1">
    <location>
        <begin position="65"/>
        <end position="109"/>
    </location>
</feature>
<keyword evidence="3" id="KW-1185">Reference proteome</keyword>
<proteinExistence type="predicted"/>
<comment type="caution">
    <text evidence="2">The sequence shown here is derived from an EMBL/GenBank/DDBJ whole genome shotgun (WGS) entry which is preliminary data.</text>
</comment>
<protein>
    <submittedName>
        <fullName evidence="2">Uncharacterized protein</fullName>
    </submittedName>
</protein>
<evidence type="ECO:0000313" key="2">
    <source>
        <dbReference type="EMBL" id="KAK1269956.1"/>
    </source>
</evidence>
<feature type="region of interest" description="Disordered" evidence="1">
    <location>
        <begin position="42"/>
        <end position="139"/>
    </location>
</feature>